<feature type="chain" id="PRO_5018644048" evidence="2">
    <location>
        <begin position="25"/>
        <end position="462"/>
    </location>
</feature>
<evidence type="ECO:0000313" key="4">
    <source>
        <dbReference type="EMBL" id="RTQ88023.1"/>
    </source>
</evidence>
<reference evidence="4 5" key="1">
    <citation type="submission" date="2018-12" db="EMBL/GenBank/DDBJ databases">
        <authorList>
            <person name="Yu L."/>
        </authorList>
    </citation>
    <scope>NUCLEOTIDE SEQUENCE [LARGE SCALE GENOMIC DNA]</scope>
    <source>
        <strain evidence="4 5">S5H2222</strain>
    </source>
</reference>
<dbReference type="InterPro" id="IPR001119">
    <property type="entry name" value="SLH_dom"/>
</dbReference>
<protein>
    <submittedName>
        <fullName evidence="4">S-layer homology domain-containing protein</fullName>
    </submittedName>
</protein>
<organism evidence="4 5">
    <name type="scientific">Lysinibacillus telephonicus</name>
    <dbReference type="NCBI Taxonomy" id="1714840"/>
    <lineage>
        <taxon>Bacteria</taxon>
        <taxon>Bacillati</taxon>
        <taxon>Bacillota</taxon>
        <taxon>Bacilli</taxon>
        <taxon>Bacillales</taxon>
        <taxon>Bacillaceae</taxon>
        <taxon>Lysinibacillus</taxon>
    </lineage>
</organism>
<evidence type="ECO:0000256" key="2">
    <source>
        <dbReference type="SAM" id="SignalP"/>
    </source>
</evidence>
<dbReference type="PANTHER" id="PTHR43308">
    <property type="entry name" value="OUTER MEMBRANE PROTEIN ALPHA-RELATED"/>
    <property type="match status" value="1"/>
</dbReference>
<dbReference type="PROSITE" id="PS51272">
    <property type="entry name" value="SLH"/>
    <property type="match status" value="2"/>
</dbReference>
<dbReference type="AlphaFoldDB" id="A0A3S0HE76"/>
<evidence type="ECO:0000256" key="1">
    <source>
        <dbReference type="ARBA" id="ARBA00022729"/>
    </source>
</evidence>
<dbReference type="InterPro" id="IPR051465">
    <property type="entry name" value="Cell_Envelope_Struct_Comp"/>
</dbReference>
<feature type="domain" description="SLH" evidence="3">
    <location>
        <begin position="142"/>
        <end position="204"/>
    </location>
</feature>
<gene>
    <name evidence="4" type="ORF">EKG35_18260</name>
</gene>
<keyword evidence="5" id="KW-1185">Reference proteome</keyword>
<dbReference type="PANTHER" id="PTHR43308:SF5">
    <property type="entry name" value="S-LAYER PROTEIN _ PEPTIDOGLYCAN ENDO-BETA-N-ACETYLGLUCOSAMINIDASE"/>
    <property type="match status" value="1"/>
</dbReference>
<dbReference type="OrthoDB" id="5845122at2"/>
<dbReference type="RefSeq" id="WP_126295982.1">
    <property type="nucleotide sequence ID" value="NZ_CP155468.1"/>
</dbReference>
<evidence type="ECO:0000313" key="5">
    <source>
        <dbReference type="Proteomes" id="UP000276349"/>
    </source>
</evidence>
<dbReference type="Pfam" id="PF00395">
    <property type="entry name" value="SLH"/>
    <property type="match status" value="3"/>
</dbReference>
<evidence type="ECO:0000259" key="3">
    <source>
        <dbReference type="PROSITE" id="PS51272"/>
    </source>
</evidence>
<feature type="signal peptide" evidence="2">
    <location>
        <begin position="1"/>
        <end position="24"/>
    </location>
</feature>
<comment type="caution">
    <text evidence="4">The sequence shown here is derived from an EMBL/GenBank/DDBJ whole genome shotgun (WGS) entry which is preliminary data.</text>
</comment>
<feature type="domain" description="SLH" evidence="3">
    <location>
        <begin position="23"/>
        <end position="86"/>
    </location>
</feature>
<name>A0A3S0HE76_9BACI</name>
<proteinExistence type="predicted"/>
<keyword evidence="1 2" id="KW-0732">Signal</keyword>
<accession>A0A3S0HE76</accession>
<dbReference type="Proteomes" id="UP000276349">
    <property type="component" value="Unassembled WGS sequence"/>
</dbReference>
<sequence length="462" mass="52609">MKNKLTVVWIILLIFAAIPFQAQAATYFSDVDSHWAKKEIMYLSDFNIIGGYPDGTFKPNEAITRAQASAMLIKALKIPLNEDTSIQFKDVSKDSPYYKILATVNERGILRGNNGFMRPGEKTSRAQMAAILRRAFNMPLDKQPTFIDVTPSHWAYQDINGIAKQRVAGGSKGKFMPTDSVTRAQFSAFLVRALDDKMKLSSYRSYVSTKGKTVEQDGSLYFIGKDTDGYRQLIKENIETGKREVLLKDEDVPKSDWNHPSAMYLHKDTRIIVYNGEIFIPYHSGGFAEADEVPFIYGVMKIKTNGQDLVKMQEPSDDNFRNMFIWNDRILYTDVSEKNYSYLNRRIIQDSAGFVDSTLILYSTAMDGSSDKKKEFSFDALITFDVFSYSYDGMPIEAGGENRSVLFDHSTMYYFNKKGVFKYNLLDKKTNKLSNVLAKDMYVSETQLVVTDLNGKEHTLKK</sequence>
<dbReference type="EMBL" id="RXNR01000083">
    <property type="protein sequence ID" value="RTQ88023.1"/>
    <property type="molecule type" value="Genomic_DNA"/>
</dbReference>